<sequence length="315" mass="33148">MRAIIIDKPGAAADLQQVTLPAPEAGHNEVLVAVKAISINPVDVKARANEGTMNWLMADERPAILGWDISGVVVGTGKAVTAFKPGNEVFGMINFPGKGRAYADYVVADAAHLALKPATIDHNEAAAATLAALTAWQVLTKAMQVQAGQKVLIHAAAGGVGHYAVAMAKHLGAYVTGTSSAANRDFVLSLGADAHIDYNTTPFETVAWEADFIFDTMAGDTLKRSVEAAKPGAVIISIPSSAIPEPLKEQARDKGVTLDFLMVTSNGQDMQSLAHLLEQGSIKSHVSQVFDFTAMREAHEAVETGKTRGKVVVTV</sequence>
<evidence type="ECO:0000259" key="1">
    <source>
        <dbReference type="SMART" id="SM00829"/>
    </source>
</evidence>
<name>A0A2P8D1G7_9BACT</name>
<dbReference type="RefSeq" id="WP_106523671.1">
    <property type="nucleotide sequence ID" value="NZ_PYGD01000006.1"/>
</dbReference>
<dbReference type="AlphaFoldDB" id="A0A2P8D1G7"/>
<organism evidence="2 3">
    <name type="scientific">Taibaiella chishuiensis</name>
    <dbReference type="NCBI Taxonomy" id="1434707"/>
    <lineage>
        <taxon>Bacteria</taxon>
        <taxon>Pseudomonadati</taxon>
        <taxon>Bacteroidota</taxon>
        <taxon>Chitinophagia</taxon>
        <taxon>Chitinophagales</taxon>
        <taxon>Chitinophagaceae</taxon>
        <taxon>Taibaiella</taxon>
    </lineage>
</organism>
<feature type="domain" description="Enoyl reductase (ER)" evidence="1">
    <location>
        <begin position="10"/>
        <end position="313"/>
    </location>
</feature>
<reference evidence="2 3" key="1">
    <citation type="submission" date="2018-03" db="EMBL/GenBank/DDBJ databases">
        <title>Genomic Encyclopedia of Type Strains, Phase III (KMG-III): the genomes of soil and plant-associated and newly described type strains.</title>
        <authorList>
            <person name="Whitman W."/>
        </authorList>
    </citation>
    <scope>NUCLEOTIDE SEQUENCE [LARGE SCALE GENOMIC DNA]</scope>
    <source>
        <strain evidence="2 3">CGMCC 1.12700</strain>
    </source>
</reference>
<evidence type="ECO:0000313" key="3">
    <source>
        <dbReference type="Proteomes" id="UP000240572"/>
    </source>
</evidence>
<dbReference type="PANTHER" id="PTHR11695">
    <property type="entry name" value="ALCOHOL DEHYDROGENASE RELATED"/>
    <property type="match status" value="1"/>
</dbReference>
<dbReference type="InterPro" id="IPR050700">
    <property type="entry name" value="YIM1/Zinc_Alcohol_DH_Fams"/>
</dbReference>
<dbReference type="Pfam" id="PF08240">
    <property type="entry name" value="ADH_N"/>
    <property type="match status" value="1"/>
</dbReference>
<dbReference type="Gene3D" id="3.40.50.720">
    <property type="entry name" value="NAD(P)-binding Rossmann-like Domain"/>
    <property type="match status" value="1"/>
</dbReference>
<dbReference type="SUPFAM" id="SSF51735">
    <property type="entry name" value="NAD(P)-binding Rossmann-fold domains"/>
    <property type="match status" value="1"/>
</dbReference>
<comment type="caution">
    <text evidence="2">The sequence shown here is derived from an EMBL/GenBank/DDBJ whole genome shotgun (WGS) entry which is preliminary data.</text>
</comment>
<dbReference type="SUPFAM" id="SSF50129">
    <property type="entry name" value="GroES-like"/>
    <property type="match status" value="1"/>
</dbReference>
<dbReference type="Proteomes" id="UP000240572">
    <property type="component" value="Unassembled WGS sequence"/>
</dbReference>
<accession>A0A2P8D1G7</accession>
<dbReference type="EMBL" id="PYGD01000006">
    <property type="protein sequence ID" value="PSK91059.1"/>
    <property type="molecule type" value="Genomic_DNA"/>
</dbReference>
<dbReference type="OrthoDB" id="634508at2"/>
<dbReference type="PANTHER" id="PTHR11695:SF294">
    <property type="entry name" value="RETICULON-4-INTERACTING PROTEIN 1, MITOCHONDRIAL"/>
    <property type="match status" value="1"/>
</dbReference>
<dbReference type="Gene3D" id="3.90.180.10">
    <property type="entry name" value="Medium-chain alcohol dehydrogenases, catalytic domain"/>
    <property type="match status" value="1"/>
</dbReference>
<proteinExistence type="predicted"/>
<gene>
    <name evidence="2" type="ORF">B0I18_10669</name>
</gene>
<dbReference type="InterPro" id="IPR011032">
    <property type="entry name" value="GroES-like_sf"/>
</dbReference>
<dbReference type="InterPro" id="IPR013154">
    <property type="entry name" value="ADH-like_N"/>
</dbReference>
<dbReference type="GO" id="GO:0016491">
    <property type="term" value="F:oxidoreductase activity"/>
    <property type="evidence" value="ECO:0007669"/>
    <property type="project" value="InterPro"/>
</dbReference>
<dbReference type="Pfam" id="PF13602">
    <property type="entry name" value="ADH_zinc_N_2"/>
    <property type="match status" value="1"/>
</dbReference>
<dbReference type="SMART" id="SM00829">
    <property type="entry name" value="PKS_ER"/>
    <property type="match status" value="1"/>
</dbReference>
<dbReference type="InterPro" id="IPR036291">
    <property type="entry name" value="NAD(P)-bd_dom_sf"/>
</dbReference>
<dbReference type="CDD" id="cd05289">
    <property type="entry name" value="MDR_like_2"/>
    <property type="match status" value="1"/>
</dbReference>
<dbReference type="InterPro" id="IPR020843">
    <property type="entry name" value="ER"/>
</dbReference>
<keyword evidence="3" id="KW-1185">Reference proteome</keyword>
<protein>
    <submittedName>
        <fullName evidence="2">NADPH:quinone reductase-like Zn-dependent oxidoreductase</fullName>
    </submittedName>
</protein>
<evidence type="ECO:0000313" key="2">
    <source>
        <dbReference type="EMBL" id="PSK91059.1"/>
    </source>
</evidence>